<organism evidence="3">
    <name type="scientific">Pyrenophora teres f. teres (strain 0-1)</name>
    <name type="common">Barley net blotch fungus</name>
    <name type="synonym">Drechslera teres f. teres</name>
    <dbReference type="NCBI Taxonomy" id="861557"/>
    <lineage>
        <taxon>Eukaryota</taxon>
        <taxon>Fungi</taxon>
        <taxon>Dikarya</taxon>
        <taxon>Ascomycota</taxon>
        <taxon>Pezizomycotina</taxon>
        <taxon>Dothideomycetes</taxon>
        <taxon>Pleosporomycetidae</taxon>
        <taxon>Pleosporales</taxon>
        <taxon>Pleosporineae</taxon>
        <taxon>Pleosporaceae</taxon>
        <taxon>Pyrenophora</taxon>
    </lineage>
</organism>
<gene>
    <name evidence="2" type="ORF">PTT_10130</name>
</gene>
<accession>E3RNI2</accession>
<protein>
    <submittedName>
        <fullName evidence="2">Uncharacterized protein</fullName>
    </submittedName>
</protein>
<evidence type="ECO:0000256" key="1">
    <source>
        <dbReference type="SAM" id="Phobius"/>
    </source>
</evidence>
<dbReference type="HOGENOM" id="CLU_3088357_0_0_1"/>
<dbReference type="EMBL" id="GL534203">
    <property type="protein sequence ID" value="EFQ92717.1"/>
    <property type="molecule type" value="Genomic_DNA"/>
</dbReference>
<keyword evidence="1" id="KW-0812">Transmembrane</keyword>
<keyword evidence="3" id="KW-1185">Reference proteome</keyword>
<keyword evidence="1" id="KW-0472">Membrane</keyword>
<feature type="transmembrane region" description="Helical" evidence="1">
    <location>
        <begin position="12"/>
        <end position="34"/>
    </location>
</feature>
<dbReference type="KEGG" id="pte:PTT_10130"/>
<reference evidence="2 3" key="1">
    <citation type="journal article" date="2010" name="Genome Biol.">
        <title>A first genome assembly of the barley fungal pathogen Pyrenophora teres f. teres.</title>
        <authorList>
            <person name="Ellwood S.R."/>
            <person name="Liu Z."/>
            <person name="Syme R.A."/>
            <person name="Lai Z."/>
            <person name="Hane J.K."/>
            <person name="Keiper F."/>
            <person name="Moffat C.S."/>
            <person name="Oliver R.P."/>
            <person name="Friesen T.L."/>
        </authorList>
    </citation>
    <scope>NUCLEOTIDE SEQUENCE [LARGE SCALE GENOMIC DNA]</scope>
    <source>
        <strain evidence="2 3">0-1</strain>
    </source>
</reference>
<proteinExistence type="predicted"/>
<sequence>MPPATLLDLLLATRSLALLALDFSSLYALVIVLYKKVLVFKLSARLSSLKDL</sequence>
<evidence type="ECO:0000313" key="3">
    <source>
        <dbReference type="Proteomes" id="UP000001067"/>
    </source>
</evidence>
<evidence type="ECO:0000313" key="2">
    <source>
        <dbReference type="EMBL" id="EFQ92717.1"/>
    </source>
</evidence>
<dbReference type="AlphaFoldDB" id="E3RNI2"/>
<keyword evidence="1" id="KW-1133">Transmembrane helix</keyword>
<name>E3RNI2_PYRTT</name>
<dbReference type="Proteomes" id="UP000001067">
    <property type="component" value="Unassembled WGS sequence"/>
</dbReference>